<name>A0A9D1LNH0_9FIRM</name>
<sequence>MDSRKKKTRSLVYDAYNRLLQRDGFEAINANALIKEAGIGRSTFYDNFRSTQDVLKSICNNLCDHVFSKAHQKEFGHDFSEASSGYSPNQAMSHILYHFLEGKQFLEPLLKSGGSSIFESEMRARLFPFFFDLADTSEYCIESVPRKITAIMMTESFLALARHWVDMGCIAKPEQVAHFFIRTFRKNK</sequence>
<dbReference type="InterPro" id="IPR001647">
    <property type="entry name" value="HTH_TetR"/>
</dbReference>
<organism evidence="4 5">
    <name type="scientific">Candidatus Alloenteromonas pullicola</name>
    <dbReference type="NCBI Taxonomy" id="2840784"/>
    <lineage>
        <taxon>Bacteria</taxon>
        <taxon>Bacillati</taxon>
        <taxon>Bacillota</taxon>
        <taxon>Bacillota incertae sedis</taxon>
        <taxon>Candidatus Alloenteromonas</taxon>
    </lineage>
</organism>
<dbReference type="PROSITE" id="PS50977">
    <property type="entry name" value="HTH_TETR_2"/>
    <property type="match status" value="1"/>
</dbReference>
<reference evidence="4" key="1">
    <citation type="submission" date="2020-10" db="EMBL/GenBank/DDBJ databases">
        <authorList>
            <person name="Gilroy R."/>
        </authorList>
    </citation>
    <scope>NUCLEOTIDE SEQUENCE</scope>
    <source>
        <strain evidence="4">ChiGjej1B1-22543</strain>
    </source>
</reference>
<protein>
    <submittedName>
        <fullName evidence="4">TetR/AcrR family transcriptional regulator</fullName>
    </submittedName>
</protein>
<dbReference type="PANTHER" id="PTHR43479">
    <property type="entry name" value="ACREF/ENVCD OPERON REPRESSOR-RELATED"/>
    <property type="match status" value="1"/>
</dbReference>
<accession>A0A9D1LNH0</accession>
<reference evidence="4" key="2">
    <citation type="journal article" date="2021" name="PeerJ">
        <title>Extensive microbial diversity within the chicken gut microbiome revealed by metagenomics and culture.</title>
        <authorList>
            <person name="Gilroy R."/>
            <person name="Ravi A."/>
            <person name="Getino M."/>
            <person name="Pursley I."/>
            <person name="Horton D.L."/>
            <person name="Alikhan N.F."/>
            <person name="Baker D."/>
            <person name="Gharbi K."/>
            <person name="Hall N."/>
            <person name="Watson M."/>
            <person name="Adriaenssens E.M."/>
            <person name="Foster-Nyarko E."/>
            <person name="Jarju S."/>
            <person name="Secka A."/>
            <person name="Antonio M."/>
            <person name="Oren A."/>
            <person name="Chaudhuri R.R."/>
            <person name="La Ragione R."/>
            <person name="Hildebrand F."/>
            <person name="Pallen M.J."/>
        </authorList>
    </citation>
    <scope>NUCLEOTIDE SEQUENCE</scope>
    <source>
        <strain evidence="4">ChiGjej1B1-22543</strain>
    </source>
</reference>
<dbReference type="Gene3D" id="1.10.357.10">
    <property type="entry name" value="Tetracycline Repressor, domain 2"/>
    <property type="match status" value="1"/>
</dbReference>
<dbReference type="PANTHER" id="PTHR43479:SF7">
    <property type="entry name" value="TETR-FAMILY TRANSCRIPTIONAL REGULATOR"/>
    <property type="match status" value="1"/>
</dbReference>
<dbReference type="EMBL" id="DVMV01000015">
    <property type="protein sequence ID" value="HIU45129.1"/>
    <property type="molecule type" value="Genomic_DNA"/>
</dbReference>
<dbReference type="Pfam" id="PF14278">
    <property type="entry name" value="TetR_C_8"/>
    <property type="match status" value="1"/>
</dbReference>
<comment type="caution">
    <text evidence="4">The sequence shown here is derived from an EMBL/GenBank/DDBJ whole genome shotgun (WGS) entry which is preliminary data.</text>
</comment>
<evidence type="ECO:0000313" key="5">
    <source>
        <dbReference type="Proteomes" id="UP000824070"/>
    </source>
</evidence>
<dbReference type="InterPro" id="IPR039532">
    <property type="entry name" value="TetR_C_Firmicutes"/>
</dbReference>
<proteinExistence type="predicted"/>
<evidence type="ECO:0000256" key="2">
    <source>
        <dbReference type="PROSITE-ProRule" id="PRU00335"/>
    </source>
</evidence>
<dbReference type="Proteomes" id="UP000824070">
    <property type="component" value="Unassembled WGS sequence"/>
</dbReference>
<evidence type="ECO:0000256" key="1">
    <source>
        <dbReference type="ARBA" id="ARBA00023125"/>
    </source>
</evidence>
<feature type="DNA-binding region" description="H-T-H motif" evidence="2">
    <location>
        <begin position="29"/>
        <end position="48"/>
    </location>
</feature>
<evidence type="ECO:0000259" key="3">
    <source>
        <dbReference type="PROSITE" id="PS50977"/>
    </source>
</evidence>
<dbReference type="InterPro" id="IPR050624">
    <property type="entry name" value="HTH-type_Tx_Regulator"/>
</dbReference>
<dbReference type="Pfam" id="PF00440">
    <property type="entry name" value="TetR_N"/>
    <property type="match status" value="1"/>
</dbReference>
<feature type="domain" description="HTH tetR-type" evidence="3">
    <location>
        <begin position="6"/>
        <end position="66"/>
    </location>
</feature>
<dbReference type="AlphaFoldDB" id="A0A9D1LNH0"/>
<keyword evidence="1 2" id="KW-0238">DNA-binding</keyword>
<dbReference type="InterPro" id="IPR009057">
    <property type="entry name" value="Homeodomain-like_sf"/>
</dbReference>
<evidence type="ECO:0000313" key="4">
    <source>
        <dbReference type="EMBL" id="HIU45129.1"/>
    </source>
</evidence>
<dbReference type="GO" id="GO:0003677">
    <property type="term" value="F:DNA binding"/>
    <property type="evidence" value="ECO:0007669"/>
    <property type="project" value="UniProtKB-UniRule"/>
</dbReference>
<gene>
    <name evidence="4" type="ORF">IAC52_02400</name>
</gene>
<dbReference type="SUPFAM" id="SSF46689">
    <property type="entry name" value="Homeodomain-like"/>
    <property type="match status" value="1"/>
</dbReference>